<keyword evidence="3" id="KW-1185">Reference proteome</keyword>
<organism evidence="3 4">
    <name type="scientific">Prunus mume</name>
    <name type="common">Japanese apricot</name>
    <name type="synonym">Armeniaca mume</name>
    <dbReference type="NCBI Taxonomy" id="102107"/>
    <lineage>
        <taxon>Eukaryota</taxon>
        <taxon>Viridiplantae</taxon>
        <taxon>Streptophyta</taxon>
        <taxon>Embryophyta</taxon>
        <taxon>Tracheophyta</taxon>
        <taxon>Spermatophyta</taxon>
        <taxon>Magnoliopsida</taxon>
        <taxon>eudicotyledons</taxon>
        <taxon>Gunneridae</taxon>
        <taxon>Pentapetalae</taxon>
        <taxon>rosids</taxon>
        <taxon>fabids</taxon>
        <taxon>Rosales</taxon>
        <taxon>Rosaceae</taxon>
        <taxon>Amygdaloideae</taxon>
        <taxon>Amygdaleae</taxon>
        <taxon>Prunus</taxon>
    </lineage>
</organism>
<dbReference type="Pfam" id="PF14244">
    <property type="entry name" value="Retrotran_gag_3"/>
    <property type="match status" value="1"/>
</dbReference>
<feature type="region of interest" description="Disordered" evidence="1">
    <location>
        <begin position="197"/>
        <end position="216"/>
    </location>
</feature>
<dbReference type="PANTHER" id="PTHR37610">
    <property type="entry name" value="CCHC-TYPE DOMAIN-CONTAINING PROTEIN"/>
    <property type="match status" value="1"/>
</dbReference>
<proteinExistence type="predicted"/>
<evidence type="ECO:0000313" key="4">
    <source>
        <dbReference type="RefSeq" id="XP_016652668.1"/>
    </source>
</evidence>
<gene>
    <name evidence="4" type="primary">LOC107882005</name>
</gene>
<feature type="domain" description="Retrotransposon Copia-like N-terminal" evidence="2">
    <location>
        <begin position="23"/>
        <end position="70"/>
    </location>
</feature>
<dbReference type="GeneID" id="107882005"/>
<reference evidence="3" key="1">
    <citation type="journal article" date="2012" name="Nat. Commun.">
        <title>The genome of Prunus mume.</title>
        <authorList>
            <person name="Zhang Q."/>
            <person name="Chen W."/>
            <person name="Sun L."/>
            <person name="Zhao F."/>
            <person name="Huang B."/>
            <person name="Yang W."/>
            <person name="Tao Y."/>
            <person name="Wang J."/>
            <person name="Yuan Z."/>
            <person name="Fan G."/>
            <person name="Xing Z."/>
            <person name="Han C."/>
            <person name="Pan H."/>
            <person name="Zhong X."/>
            <person name="Shi W."/>
            <person name="Liang X."/>
            <person name="Du D."/>
            <person name="Sun F."/>
            <person name="Xu Z."/>
            <person name="Hao R."/>
            <person name="Lv T."/>
            <person name="Lv Y."/>
            <person name="Zheng Z."/>
            <person name="Sun M."/>
            <person name="Luo L."/>
            <person name="Cai M."/>
            <person name="Gao Y."/>
            <person name="Wang J."/>
            <person name="Yin Y."/>
            <person name="Xu X."/>
            <person name="Cheng T."/>
            <person name="Wang J."/>
        </authorList>
    </citation>
    <scope>NUCLEOTIDE SEQUENCE [LARGE SCALE GENOMIC DNA]</scope>
</reference>
<name>A0ABM1LZ41_PRUMU</name>
<evidence type="ECO:0000256" key="1">
    <source>
        <dbReference type="SAM" id="MobiDB-lite"/>
    </source>
</evidence>
<reference evidence="4" key="2">
    <citation type="submission" date="2025-08" db="UniProtKB">
        <authorList>
            <consortium name="RefSeq"/>
        </authorList>
    </citation>
    <scope>IDENTIFICATION</scope>
</reference>
<evidence type="ECO:0000259" key="2">
    <source>
        <dbReference type="Pfam" id="PF14244"/>
    </source>
</evidence>
<dbReference type="Proteomes" id="UP000694861">
    <property type="component" value="Unplaced"/>
</dbReference>
<accession>A0ABM1LZ41</accession>
<evidence type="ECO:0000313" key="3">
    <source>
        <dbReference type="Proteomes" id="UP000694861"/>
    </source>
</evidence>
<dbReference type="RefSeq" id="XP_016652668.1">
    <property type="nucleotide sequence ID" value="XM_016797182.1"/>
</dbReference>
<dbReference type="PANTHER" id="PTHR37610:SF100">
    <property type="entry name" value="COPIA-LIKE POLYPROTEIN_RETROTRANSPOSON"/>
    <property type="match status" value="1"/>
</dbReference>
<protein>
    <submittedName>
        <fullName evidence="4">Uncharacterized protein LOC107882005</fullName>
    </submittedName>
</protein>
<dbReference type="InterPro" id="IPR029472">
    <property type="entry name" value="Copia-like_N"/>
</dbReference>
<sequence>MTETLLEKRLTEVMDFNDPYYIHPSDHTGHTIVTRPLEGDNYATWSRAMMMSLEAKNKLGFVDGTIKEPSAKDPKYGAWRRCNQIVKSWILNSISPTLTNTVIFSNTATESIAVYYTTLKSFWDELGSYNDPPSCNCAGLKQIAEREEKEQILQFLMGLNDTYSAIRGQILLMQPLPNIRKIYSLLLQEEKQRQLADARDGPIHAMNVKKSTKNRE</sequence>